<proteinExistence type="predicted"/>
<accession>A0A7G9V2N4</accession>
<organism evidence="1 2">
    <name type="scientific">Pseudomonas phage phiPsa347</name>
    <dbReference type="NCBI Taxonomy" id="1460364"/>
    <lineage>
        <taxon>Viruses</taxon>
        <taxon>Duplodnaviria</taxon>
        <taxon>Heunggongvirae</taxon>
        <taxon>Uroviricota</taxon>
        <taxon>Caudoviricetes</taxon>
        <taxon>Vandenendeviridae</taxon>
        <taxon>Gorskivirinae</taxon>
        <taxon>Otagovirus</taxon>
        <taxon>Otagovirus psa347</taxon>
    </lineage>
</organism>
<dbReference type="Proteomes" id="UP000516214">
    <property type="component" value="Segment"/>
</dbReference>
<reference evidence="1 2" key="1">
    <citation type="submission" date="2020-06" db="EMBL/GenBank/DDBJ databases">
        <title>Characterization of Pseudomonas phiPsa374-like phages.</title>
        <authorList>
            <person name="Warring S."/>
            <person name="Malone L.M."/>
            <person name="Easingwood R.A."/>
            <person name="Rigano L."/>
            <person name="Frampton R.A."/>
            <person name="Lopez Acedo E."/>
            <person name="Templeton M.D."/>
            <person name="Kleffmann T."/>
            <person name="Bostina M."/>
            <person name="Fineran P.C."/>
        </authorList>
    </citation>
    <scope>NUCLEOTIDE SEQUENCE [LARGE SCALE GENOMIC DNA]</scope>
</reference>
<name>A0A7G9V2N4_9CAUD</name>
<protein>
    <submittedName>
        <fullName evidence="1">Uncharacterized protein</fullName>
    </submittedName>
</protein>
<sequence>MKGESPTGWMAYIRKWREKFPLEEPNYKALLQQYIKGIRLDDTHEGEPV</sequence>
<evidence type="ECO:0000313" key="2">
    <source>
        <dbReference type="Proteomes" id="UP000516214"/>
    </source>
</evidence>
<keyword evidence="2" id="KW-1185">Reference proteome</keyword>
<dbReference type="EMBL" id="MT670420">
    <property type="protein sequence ID" value="QNO00540.1"/>
    <property type="molecule type" value="Genomic_DNA"/>
</dbReference>
<gene>
    <name evidence="1" type="ORF">phiPsa347_005</name>
</gene>
<evidence type="ECO:0000313" key="1">
    <source>
        <dbReference type="EMBL" id="QNO00540.1"/>
    </source>
</evidence>